<reference evidence="3" key="1">
    <citation type="journal article" date="2005" name="Nature">
        <title>The map-based sequence of the rice genome.</title>
        <authorList>
            <consortium name="International rice genome sequencing project (IRGSP)"/>
            <person name="Matsumoto T."/>
            <person name="Wu J."/>
            <person name="Kanamori H."/>
            <person name="Katayose Y."/>
            <person name="Fujisawa M."/>
            <person name="Namiki N."/>
            <person name="Mizuno H."/>
            <person name="Yamamoto K."/>
            <person name="Antonio B.A."/>
            <person name="Baba T."/>
            <person name="Sakata K."/>
            <person name="Nagamura Y."/>
            <person name="Aoki H."/>
            <person name="Arikawa K."/>
            <person name="Arita K."/>
            <person name="Bito T."/>
            <person name="Chiden Y."/>
            <person name="Fujitsuka N."/>
            <person name="Fukunaka R."/>
            <person name="Hamada M."/>
            <person name="Harada C."/>
            <person name="Hayashi A."/>
            <person name="Hijishita S."/>
            <person name="Honda M."/>
            <person name="Hosokawa S."/>
            <person name="Ichikawa Y."/>
            <person name="Idonuma A."/>
            <person name="Iijima M."/>
            <person name="Ikeda M."/>
            <person name="Ikeno M."/>
            <person name="Ito K."/>
            <person name="Ito S."/>
            <person name="Ito T."/>
            <person name="Ito Y."/>
            <person name="Ito Y."/>
            <person name="Iwabuchi A."/>
            <person name="Kamiya K."/>
            <person name="Karasawa W."/>
            <person name="Kurita K."/>
            <person name="Katagiri S."/>
            <person name="Kikuta A."/>
            <person name="Kobayashi H."/>
            <person name="Kobayashi N."/>
            <person name="Machita K."/>
            <person name="Maehara T."/>
            <person name="Masukawa M."/>
            <person name="Mizubayashi T."/>
            <person name="Mukai Y."/>
            <person name="Nagasaki H."/>
            <person name="Nagata Y."/>
            <person name="Naito S."/>
            <person name="Nakashima M."/>
            <person name="Nakama Y."/>
            <person name="Nakamichi Y."/>
            <person name="Nakamura M."/>
            <person name="Meguro A."/>
            <person name="Negishi M."/>
            <person name="Ohta I."/>
            <person name="Ohta T."/>
            <person name="Okamoto M."/>
            <person name="Ono N."/>
            <person name="Saji S."/>
            <person name="Sakaguchi M."/>
            <person name="Sakai K."/>
            <person name="Shibata M."/>
            <person name="Shimokawa T."/>
            <person name="Song J."/>
            <person name="Takazaki Y."/>
            <person name="Terasawa K."/>
            <person name="Tsugane M."/>
            <person name="Tsuji K."/>
            <person name="Ueda S."/>
            <person name="Waki K."/>
            <person name="Yamagata H."/>
            <person name="Yamamoto M."/>
            <person name="Yamamoto S."/>
            <person name="Yamane H."/>
            <person name="Yoshiki S."/>
            <person name="Yoshihara R."/>
            <person name="Yukawa K."/>
            <person name="Zhong H."/>
            <person name="Yano M."/>
            <person name="Yuan Q."/>
            <person name="Ouyang S."/>
            <person name="Liu J."/>
            <person name="Jones K.M."/>
            <person name="Gansberger K."/>
            <person name="Moffat K."/>
            <person name="Hill J."/>
            <person name="Bera J."/>
            <person name="Fadrosh D."/>
            <person name="Jin S."/>
            <person name="Johri S."/>
            <person name="Kim M."/>
            <person name="Overton L."/>
            <person name="Reardon M."/>
            <person name="Tsitrin T."/>
            <person name="Vuong H."/>
            <person name="Weaver B."/>
            <person name="Ciecko A."/>
            <person name="Tallon L."/>
            <person name="Jackson J."/>
            <person name="Pai G."/>
            <person name="Aken S.V."/>
            <person name="Utterback T."/>
            <person name="Reidmuller S."/>
            <person name="Feldblyum T."/>
            <person name="Hsiao J."/>
            <person name="Zismann V."/>
            <person name="Iobst S."/>
            <person name="de Vazeille A.R."/>
            <person name="Buell C.R."/>
            <person name="Ying K."/>
            <person name="Li Y."/>
            <person name="Lu T."/>
            <person name="Huang Y."/>
            <person name="Zhao Q."/>
            <person name="Feng Q."/>
            <person name="Zhang L."/>
            <person name="Zhu J."/>
            <person name="Weng Q."/>
            <person name="Mu J."/>
            <person name="Lu Y."/>
            <person name="Fan D."/>
            <person name="Liu Y."/>
            <person name="Guan J."/>
            <person name="Zhang Y."/>
            <person name="Yu S."/>
            <person name="Liu X."/>
            <person name="Zhang Y."/>
            <person name="Hong G."/>
            <person name="Han B."/>
            <person name="Choisne N."/>
            <person name="Demange N."/>
            <person name="Orjeda G."/>
            <person name="Samain S."/>
            <person name="Cattolico L."/>
            <person name="Pelletier E."/>
            <person name="Couloux A."/>
            <person name="Segurens B."/>
            <person name="Wincker P."/>
            <person name="D'Hont A."/>
            <person name="Scarpelli C."/>
            <person name="Weissenbach J."/>
            <person name="Salanoubat M."/>
            <person name="Quetier F."/>
            <person name="Yu Y."/>
            <person name="Kim H.R."/>
            <person name="Rambo T."/>
            <person name="Currie J."/>
            <person name="Collura K."/>
            <person name="Luo M."/>
            <person name="Yang T."/>
            <person name="Ammiraju J.S.S."/>
            <person name="Engler F."/>
            <person name="Soderlund C."/>
            <person name="Wing R.A."/>
            <person name="Palmer L.E."/>
            <person name="de la Bastide M."/>
            <person name="Spiegel L."/>
            <person name="Nascimento L."/>
            <person name="Zutavern T."/>
            <person name="O'Shaughnessy A."/>
            <person name="Dike S."/>
            <person name="Dedhia N."/>
            <person name="Preston R."/>
            <person name="Balija V."/>
            <person name="McCombie W.R."/>
            <person name="Chow T."/>
            <person name="Chen H."/>
            <person name="Chung M."/>
            <person name="Chen C."/>
            <person name="Shaw J."/>
            <person name="Wu H."/>
            <person name="Hsiao K."/>
            <person name="Chao Y."/>
            <person name="Chu M."/>
            <person name="Cheng C."/>
            <person name="Hour A."/>
            <person name="Lee P."/>
            <person name="Lin S."/>
            <person name="Lin Y."/>
            <person name="Liou J."/>
            <person name="Liu S."/>
            <person name="Hsing Y."/>
            <person name="Raghuvanshi S."/>
            <person name="Mohanty A."/>
            <person name="Bharti A.K."/>
            <person name="Gaur A."/>
            <person name="Gupta V."/>
            <person name="Kumar D."/>
            <person name="Ravi V."/>
            <person name="Vij S."/>
            <person name="Kapur A."/>
            <person name="Khurana P."/>
            <person name="Khurana P."/>
            <person name="Khurana J.P."/>
            <person name="Tyagi A.K."/>
            <person name="Gaikwad K."/>
            <person name="Singh A."/>
            <person name="Dalal V."/>
            <person name="Srivastava S."/>
            <person name="Dixit A."/>
            <person name="Pal A.K."/>
            <person name="Ghazi I.A."/>
            <person name="Yadav M."/>
            <person name="Pandit A."/>
            <person name="Bhargava A."/>
            <person name="Sureshbabu K."/>
            <person name="Batra K."/>
            <person name="Sharma T.R."/>
            <person name="Mohapatra T."/>
            <person name="Singh N.K."/>
            <person name="Messing J."/>
            <person name="Nelson A.B."/>
            <person name="Fuks G."/>
            <person name="Kavchok S."/>
            <person name="Keizer G."/>
            <person name="Linton E."/>
            <person name="Llaca V."/>
            <person name="Song R."/>
            <person name="Tanyolac B."/>
            <person name="Young S."/>
            <person name="Ho-Il K."/>
            <person name="Hahn J.H."/>
            <person name="Sangsakoo G."/>
            <person name="Vanavichit A."/>
            <person name="de Mattos Luiz.A.T."/>
            <person name="Zimmer P.D."/>
            <person name="Malone G."/>
            <person name="Dellagostin O."/>
            <person name="de Oliveira A.C."/>
            <person name="Bevan M."/>
            <person name="Bancroft I."/>
            <person name="Minx P."/>
            <person name="Cordum H."/>
            <person name="Wilson R."/>
            <person name="Cheng Z."/>
            <person name="Jin W."/>
            <person name="Jiang J."/>
            <person name="Leong S.A."/>
            <person name="Iwama H."/>
            <person name="Gojobori T."/>
            <person name="Itoh T."/>
            <person name="Niimura Y."/>
            <person name="Fujii Y."/>
            <person name="Habara T."/>
            <person name="Sakai H."/>
            <person name="Sato Y."/>
            <person name="Wilson G."/>
            <person name="Kumar K."/>
            <person name="McCouch S."/>
            <person name="Juretic N."/>
            <person name="Hoen D."/>
            <person name="Wright S."/>
            <person name="Bruskiewich R."/>
            <person name="Bureau T."/>
            <person name="Miyao A."/>
            <person name="Hirochika H."/>
            <person name="Nishikawa T."/>
            <person name="Kadowaki K."/>
            <person name="Sugiura M."/>
            <person name="Burr B."/>
            <person name="Sasaki T."/>
        </authorList>
    </citation>
    <scope>NUCLEOTIDE SEQUENCE [LARGE SCALE GENOMIC DNA]</scope>
    <source>
        <strain evidence="3">cv. Nipponbare</strain>
    </source>
</reference>
<dbReference type="InParanoid" id="A0A0P0X1D0"/>
<proteinExistence type="predicted"/>
<feature type="region of interest" description="Disordered" evidence="1">
    <location>
        <begin position="170"/>
        <end position="201"/>
    </location>
</feature>
<evidence type="ECO:0000256" key="1">
    <source>
        <dbReference type="SAM" id="MobiDB-lite"/>
    </source>
</evidence>
<dbReference type="Proteomes" id="UP000059680">
    <property type="component" value="Chromosome 7"/>
</dbReference>
<organism evidence="2 3">
    <name type="scientific">Oryza sativa subsp. japonica</name>
    <name type="common">Rice</name>
    <dbReference type="NCBI Taxonomy" id="39947"/>
    <lineage>
        <taxon>Eukaryota</taxon>
        <taxon>Viridiplantae</taxon>
        <taxon>Streptophyta</taxon>
        <taxon>Embryophyta</taxon>
        <taxon>Tracheophyta</taxon>
        <taxon>Spermatophyta</taxon>
        <taxon>Magnoliopsida</taxon>
        <taxon>Liliopsida</taxon>
        <taxon>Poales</taxon>
        <taxon>Poaceae</taxon>
        <taxon>BOP clade</taxon>
        <taxon>Oryzoideae</taxon>
        <taxon>Oryzeae</taxon>
        <taxon>Oryzinae</taxon>
        <taxon>Oryza</taxon>
        <taxon>Oryza sativa</taxon>
    </lineage>
</organism>
<reference evidence="2 3" key="3">
    <citation type="journal article" date="2013" name="Rice">
        <title>Improvement of the Oryza sativa Nipponbare reference genome using next generation sequence and optical map data.</title>
        <authorList>
            <person name="Kawahara Y."/>
            <person name="de la Bastide M."/>
            <person name="Hamilton J.P."/>
            <person name="Kanamori H."/>
            <person name="McCombie W.R."/>
            <person name="Ouyang S."/>
            <person name="Schwartz D.C."/>
            <person name="Tanaka T."/>
            <person name="Wu J."/>
            <person name="Zhou S."/>
            <person name="Childs K.L."/>
            <person name="Davidson R.M."/>
            <person name="Lin H."/>
            <person name="Quesada-Ocampo L."/>
            <person name="Vaillancourt B."/>
            <person name="Sakai H."/>
            <person name="Lee S.S."/>
            <person name="Kim J."/>
            <person name="Numa H."/>
            <person name="Itoh T."/>
            <person name="Buell C.R."/>
            <person name="Matsumoto T."/>
        </authorList>
    </citation>
    <scope>NUCLEOTIDE SEQUENCE [LARGE SCALE GENOMIC DNA]</scope>
    <source>
        <strain evidence="3">cv. Nipponbare</strain>
    </source>
</reference>
<dbReference type="PaxDb" id="39947-A0A0P0X1D0"/>
<reference evidence="2 3" key="2">
    <citation type="journal article" date="2013" name="Plant Cell Physiol.">
        <title>Rice Annotation Project Database (RAP-DB): an integrative and interactive database for rice genomics.</title>
        <authorList>
            <person name="Sakai H."/>
            <person name="Lee S.S."/>
            <person name="Tanaka T."/>
            <person name="Numa H."/>
            <person name="Kim J."/>
            <person name="Kawahara Y."/>
            <person name="Wakimoto H."/>
            <person name="Yang C.C."/>
            <person name="Iwamoto M."/>
            <person name="Abe T."/>
            <person name="Yamada Y."/>
            <person name="Muto A."/>
            <person name="Inokuchi H."/>
            <person name="Ikemura T."/>
            <person name="Matsumoto T."/>
            <person name="Sasaki T."/>
            <person name="Itoh T."/>
        </authorList>
    </citation>
    <scope>NUCLEOTIDE SEQUENCE [LARGE SCALE GENOMIC DNA]</scope>
    <source>
        <strain evidence="3">cv. Nipponbare</strain>
    </source>
</reference>
<accession>A0A0P0X1D0</accession>
<dbReference type="AlphaFoldDB" id="A0A0P0X1D0"/>
<feature type="compositionally biased region" description="Polar residues" evidence="1">
    <location>
        <begin position="173"/>
        <end position="192"/>
    </location>
</feature>
<gene>
    <name evidence="2" type="ordered locus">Os07g0102700</name>
    <name evidence="2" type="ORF">OSNPB_070102700</name>
</gene>
<sequence length="452" mass="50559">MDDDFHQKDPKVLYLDYVEFGDKNVPIGFPRISHWKNNMITLYSDLDKVDEENFGLRPIKDFNDTTYFKVVPPENRINTFRDKLESAIGTMLPAFIKEKICSMVVSHCSANHIVDSESCEDIAISIMLLLCEHAGSRDGGDPDENLIFDDINPRFQPNYAIDVENEIPCDAHNNGSTNKSVASKANETSFRHTPSHDKELGVNDDSVIVSKSAVRFSLSPNFEKDQGLLTPEVGYANNSNSQFEHSRSASGPTVSAVAAVRNVANKIKSRLSQLNNDDKRGALFPDLIDSCEDEAVGYAKSLSCQKEYLNPRYVTSSSSQPGISFHCLDNSPVQVIGINNNEGTSRTHCIQNVKKRRFDDVTNSPDVEYLGHSTFPDCCKELLLTDLSCADLSKVKRSFLGAASARKLHLSDMINNLQTFWDSYDGSSIDFTTLKKVYPCVPKQRSWYIFCV</sequence>
<evidence type="ECO:0000313" key="3">
    <source>
        <dbReference type="Proteomes" id="UP000059680"/>
    </source>
</evidence>
<dbReference type="EMBL" id="AP014963">
    <property type="protein sequence ID" value="BAS99691.1"/>
    <property type="molecule type" value="Genomic_DNA"/>
</dbReference>
<name>A0A0P0X1D0_ORYSJ</name>
<evidence type="ECO:0000313" key="2">
    <source>
        <dbReference type="EMBL" id="BAS99691.1"/>
    </source>
</evidence>
<protein>
    <submittedName>
        <fullName evidence="2">Os07g0102700 protein</fullName>
    </submittedName>
</protein>
<dbReference type="FunCoup" id="A0A0P0X1D0">
    <property type="interactions" value="6"/>
</dbReference>
<dbReference type="STRING" id="39947.A0A0P0X1D0"/>
<keyword evidence="3" id="KW-1185">Reference proteome</keyword>